<name>A0A8T1RCR1_CARIL</name>
<comment type="caution">
    <text evidence="1">The sequence shown here is derived from an EMBL/GenBank/DDBJ whole genome shotgun (WGS) entry which is preliminary data.</text>
</comment>
<reference evidence="1" key="1">
    <citation type="submission" date="2020-12" db="EMBL/GenBank/DDBJ databases">
        <title>WGS assembly of Carya illinoinensis cv. Pawnee.</title>
        <authorList>
            <person name="Platts A."/>
            <person name="Shu S."/>
            <person name="Wright S."/>
            <person name="Barry K."/>
            <person name="Edger P."/>
            <person name="Pires J.C."/>
            <person name="Schmutz J."/>
        </authorList>
    </citation>
    <scope>NUCLEOTIDE SEQUENCE</scope>
    <source>
        <tissue evidence="1">Leaf</tissue>
    </source>
</reference>
<evidence type="ECO:0000313" key="2">
    <source>
        <dbReference type="Proteomes" id="UP000811609"/>
    </source>
</evidence>
<organism evidence="1 2">
    <name type="scientific">Carya illinoinensis</name>
    <name type="common">Pecan</name>
    <dbReference type="NCBI Taxonomy" id="32201"/>
    <lineage>
        <taxon>Eukaryota</taxon>
        <taxon>Viridiplantae</taxon>
        <taxon>Streptophyta</taxon>
        <taxon>Embryophyta</taxon>
        <taxon>Tracheophyta</taxon>
        <taxon>Spermatophyta</taxon>
        <taxon>Magnoliopsida</taxon>
        <taxon>eudicotyledons</taxon>
        <taxon>Gunneridae</taxon>
        <taxon>Pentapetalae</taxon>
        <taxon>rosids</taxon>
        <taxon>fabids</taxon>
        <taxon>Fagales</taxon>
        <taxon>Juglandaceae</taxon>
        <taxon>Carya</taxon>
    </lineage>
</organism>
<keyword evidence="2" id="KW-1185">Reference proteome</keyword>
<dbReference type="EMBL" id="CM031810">
    <property type="protein sequence ID" value="KAG6664399.1"/>
    <property type="molecule type" value="Genomic_DNA"/>
</dbReference>
<sequence length="103" mass="11909">MGRCQTLETSSPESGKFKTKYVRHCYMGVWQTNPAAPLLHKKVILTCTKRFYKGDRRPRVEQRAYLGNAGRLECLAGNCLRGERERERERGAKWPLGWGKPLQ</sequence>
<evidence type="ECO:0000313" key="1">
    <source>
        <dbReference type="EMBL" id="KAG6664399.1"/>
    </source>
</evidence>
<dbReference type="AlphaFoldDB" id="A0A8T1RCR1"/>
<gene>
    <name evidence="1" type="ORF">CIPAW_02G090400</name>
</gene>
<protein>
    <submittedName>
        <fullName evidence="1">Uncharacterized protein</fullName>
    </submittedName>
</protein>
<proteinExistence type="predicted"/>
<accession>A0A8T1RCR1</accession>
<dbReference type="Proteomes" id="UP000811609">
    <property type="component" value="Chromosome 2"/>
</dbReference>